<dbReference type="Proteomes" id="UP000308267">
    <property type="component" value="Unassembled WGS sequence"/>
</dbReference>
<name>A0A4S2MIC2_OPIFE</name>
<evidence type="ECO:0000313" key="1">
    <source>
        <dbReference type="EMBL" id="TGZ74218.1"/>
    </source>
</evidence>
<protein>
    <submittedName>
        <fullName evidence="1">Uncharacterized protein</fullName>
    </submittedName>
</protein>
<comment type="caution">
    <text evidence="1">The sequence shown here is derived from an EMBL/GenBank/DDBJ whole genome shotgun (WGS) entry which is preliminary data.</text>
</comment>
<proteinExistence type="predicted"/>
<dbReference type="AlphaFoldDB" id="A0A4S2MIC2"/>
<feature type="non-terminal residue" evidence="1">
    <location>
        <position position="64"/>
    </location>
</feature>
<accession>A0A4S2MIC2</accession>
<gene>
    <name evidence="1" type="ORF">CRM22_001058</name>
</gene>
<keyword evidence="2" id="KW-1185">Reference proteome</keyword>
<evidence type="ECO:0000313" key="2">
    <source>
        <dbReference type="Proteomes" id="UP000308267"/>
    </source>
</evidence>
<sequence length="64" mass="7186">PISLPPVVSYIWSPPFPPPFPPPFHQPRPINFINTTPPCTRLVIFWSPNHPQTRISCIASTALV</sequence>
<organism evidence="1 2">
    <name type="scientific">Opisthorchis felineus</name>
    <dbReference type="NCBI Taxonomy" id="147828"/>
    <lineage>
        <taxon>Eukaryota</taxon>
        <taxon>Metazoa</taxon>
        <taxon>Spiralia</taxon>
        <taxon>Lophotrochozoa</taxon>
        <taxon>Platyhelminthes</taxon>
        <taxon>Trematoda</taxon>
        <taxon>Digenea</taxon>
        <taxon>Opisthorchiida</taxon>
        <taxon>Opisthorchiata</taxon>
        <taxon>Opisthorchiidae</taxon>
        <taxon>Opisthorchis</taxon>
    </lineage>
</organism>
<dbReference type="EMBL" id="SJOL01002026">
    <property type="protein sequence ID" value="TGZ74218.1"/>
    <property type="molecule type" value="Genomic_DNA"/>
</dbReference>
<feature type="non-terminal residue" evidence="1">
    <location>
        <position position="1"/>
    </location>
</feature>
<reference evidence="1 2" key="1">
    <citation type="journal article" date="2019" name="BMC Genomics">
        <title>New insights from Opisthorchis felineus genome: update on genomics of the epidemiologically important liver flukes.</title>
        <authorList>
            <person name="Ershov N.I."/>
            <person name="Mordvinov V.A."/>
            <person name="Prokhortchouk E.B."/>
            <person name="Pakharukova M.Y."/>
            <person name="Gunbin K.V."/>
            <person name="Ustyantsev K."/>
            <person name="Genaev M.A."/>
            <person name="Blinov A.G."/>
            <person name="Mazur A."/>
            <person name="Boulygina E."/>
            <person name="Tsygankova S."/>
            <person name="Khrameeva E."/>
            <person name="Chekanov N."/>
            <person name="Fan G."/>
            <person name="Xiao A."/>
            <person name="Zhang H."/>
            <person name="Xu X."/>
            <person name="Yang H."/>
            <person name="Solovyev V."/>
            <person name="Lee S.M."/>
            <person name="Liu X."/>
            <person name="Afonnikov D.A."/>
            <person name="Skryabin K.G."/>
        </authorList>
    </citation>
    <scope>NUCLEOTIDE SEQUENCE [LARGE SCALE GENOMIC DNA]</scope>
    <source>
        <strain evidence="1">AK-0245</strain>
        <tissue evidence="1">Whole organism</tissue>
    </source>
</reference>